<dbReference type="EMBL" id="LXQA010205073">
    <property type="protein sequence ID" value="MCI33528.1"/>
    <property type="molecule type" value="Genomic_DNA"/>
</dbReference>
<evidence type="ECO:0000313" key="2">
    <source>
        <dbReference type="Proteomes" id="UP000265520"/>
    </source>
</evidence>
<reference evidence="1 2" key="1">
    <citation type="journal article" date="2018" name="Front. Plant Sci.">
        <title>Red Clover (Trifolium pratense) and Zigzag Clover (T. medium) - A Picture of Genomic Similarities and Differences.</title>
        <authorList>
            <person name="Dluhosova J."/>
            <person name="Istvanek J."/>
            <person name="Nedelnik J."/>
            <person name="Repkova J."/>
        </authorList>
    </citation>
    <scope>NUCLEOTIDE SEQUENCE [LARGE SCALE GENOMIC DNA]</scope>
    <source>
        <strain evidence="2">cv. 10/8</strain>
        <tissue evidence="1">Leaf</tissue>
    </source>
</reference>
<feature type="non-terminal residue" evidence="1">
    <location>
        <position position="1"/>
    </location>
</feature>
<sequence>WQNTLLPGEIMHRQAIWTKIHCRIATRVLFKPPFSTSVAICRQAIPGESCLWLALFVARKPIFYWTCVASCRQARVGEN</sequence>
<protein>
    <submittedName>
        <fullName evidence="1">Uncharacterized protein</fullName>
    </submittedName>
</protein>
<keyword evidence="2" id="KW-1185">Reference proteome</keyword>
<accession>A0A392RA52</accession>
<organism evidence="1 2">
    <name type="scientific">Trifolium medium</name>
    <dbReference type="NCBI Taxonomy" id="97028"/>
    <lineage>
        <taxon>Eukaryota</taxon>
        <taxon>Viridiplantae</taxon>
        <taxon>Streptophyta</taxon>
        <taxon>Embryophyta</taxon>
        <taxon>Tracheophyta</taxon>
        <taxon>Spermatophyta</taxon>
        <taxon>Magnoliopsida</taxon>
        <taxon>eudicotyledons</taxon>
        <taxon>Gunneridae</taxon>
        <taxon>Pentapetalae</taxon>
        <taxon>rosids</taxon>
        <taxon>fabids</taxon>
        <taxon>Fabales</taxon>
        <taxon>Fabaceae</taxon>
        <taxon>Papilionoideae</taxon>
        <taxon>50 kb inversion clade</taxon>
        <taxon>NPAAA clade</taxon>
        <taxon>Hologalegina</taxon>
        <taxon>IRL clade</taxon>
        <taxon>Trifolieae</taxon>
        <taxon>Trifolium</taxon>
    </lineage>
</organism>
<comment type="caution">
    <text evidence="1">The sequence shown here is derived from an EMBL/GenBank/DDBJ whole genome shotgun (WGS) entry which is preliminary data.</text>
</comment>
<dbReference type="Proteomes" id="UP000265520">
    <property type="component" value="Unassembled WGS sequence"/>
</dbReference>
<name>A0A392RA52_9FABA</name>
<evidence type="ECO:0000313" key="1">
    <source>
        <dbReference type="EMBL" id="MCI33528.1"/>
    </source>
</evidence>
<dbReference type="AlphaFoldDB" id="A0A392RA52"/>
<proteinExistence type="predicted"/>